<gene>
    <name evidence="4" type="ORF">MWH26_02500</name>
</gene>
<dbReference type="RefSeq" id="WP_247975912.1">
    <property type="nucleotide sequence ID" value="NZ_CP095848.1"/>
</dbReference>
<evidence type="ECO:0000313" key="4">
    <source>
        <dbReference type="EMBL" id="UPL49793.1"/>
    </source>
</evidence>
<dbReference type="Proteomes" id="UP000829647">
    <property type="component" value="Chromosome"/>
</dbReference>
<proteinExistence type="predicted"/>
<evidence type="ECO:0000259" key="3">
    <source>
        <dbReference type="Pfam" id="PF12969"/>
    </source>
</evidence>
<dbReference type="Gene3D" id="2.60.120.1130">
    <property type="match status" value="1"/>
</dbReference>
<dbReference type="Pfam" id="PF12969">
    <property type="entry name" value="DUF3857"/>
    <property type="match status" value="1"/>
</dbReference>
<accession>A0ABY4JAF8</accession>
<feature type="signal peptide" evidence="1">
    <location>
        <begin position="1"/>
        <end position="25"/>
    </location>
</feature>
<name>A0ABY4JAF8_9BACT</name>
<dbReference type="InterPro" id="IPR002931">
    <property type="entry name" value="Transglutaminase-like"/>
</dbReference>
<dbReference type="InterPro" id="IPR024618">
    <property type="entry name" value="DUF3857"/>
</dbReference>
<organism evidence="4 5">
    <name type="scientific">Hymenobacter sublimis</name>
    <dbReference type="NCBI Taxonomy" id="2933777"/>
    <lineage>
        <taxon>Bacteria</taxon>
        <taxon>Pseudomonadati</taxon>
        <taxon>Bacteroidota</taxon>
        <taxon>Cytophagia</taxon>
        <taxon>Cytophagales</taxon>
        <taxon>Hymenobacteraceae</taxon>
        <taxon>Hymenobacter</taxon>
    </lineage>
</organism>
<protein>
    <submittedName>
        <fullName evidence="4">DUF3857 domain-containing protein</fullName>
    </submittedName>
</protein>
<dbReference type="Gene3D" id="3.10.620.30">
    <property type="match status" value="1"/>
</dbReference>
<dbReference type="InterPro" id="IPR038765">
    <property type="entry name" value="Papain-like_cys_pep_sf"/>
</dbReference>
<dbReference type="Pfam" id="PF01841">
    <property type="entry name" value="Transglut_core"/>
    <property type="match status" value="1"/>
</dbReference>
<feature type="domain" description="Transglutaminase-like" evidence="2">
    <location>
        <begin position="328"/>
        <end position="425"/>
    </location>
</feature>
<dbReference type="Gene3D" id="2.60.40.3140">
    <property type="match status" value="1"/>
</dbReference>
<keyword evidence="1" id="KW-0732">Signal</keyword>
<dbReference type="SUPFAM" id="SSF54001">
    <property type="entry name" value="Cysteine proteinases"/>
    <property type="match status" value="1"/>
</dbReference>
<reference evidence="4 5" key="1">
    <citation type="submission" date="2022-04" db="EMBL/GenBank/DDBJ databases">
        <title>Hymenobacter sp. isolated from the air.</title>
        <authorList>
            <person name="Won M."/>
            <person name="Lee C.-M."/>
            <person name="Woen H.-Y."/>
            <person name="Kwon S.-W."/>
        </authorList>
    </citation>
    <scope>NUCLEOTIDE SEQUENCE [LARGE SCALE GENOMIC DNA]</scope>
    <source>
        <strain evidence="5">5516 S-25</strain>
    </source>
</reference>
<feature type="domain" description="DUF3857" evidence="3">
    <location>
        <begin position="80"/>
        <end position="225"/>
    </location>
</feature>
<evidence type="ECO:0000313" key="5">
    <source>
        <dbReference type="Proteomes" id="UP000829647"/>
    </source>
</evidence>
<evidence type="ECO:0000259" key="2">
    <source>
        <dbReference type="Pfam" id="PF01841"/>
    </source>
</evidence>
<keyword evidence="5" id="KW-1185">Reference proteome</keyword>
<evidence type="ECO:0000256" key="1">
    <source>
        <dbReference type="SAM" id="SignalP"/>
    </source>
</evidence>
<dbReference type="EMBL" id="CP095848">
    <property type="protein sequence ID" value="UPL49793.1"/>
    <property type="molecule type" value="Genomic_DNA"/>
</dbReference>
<sequence>MIQPLLRRLFLAGICSGASVSLAHAQADPIKFGKIDERDLTGQNFVADSAAPAVVLCDFGRSRFDYSEGGFRVIFERVARIKILKKAGYDYATVKVPLYHRGTNEEKLTALRGFTYNLVNGQVVKEKLNSESIFREESTPNITIRKFTMPNVREGSIVEFTYSVASEFTFNFQDWTFQSDIPVRWSEYRAAIPEYFDYKMLMQGYEPLEVQERTEGTTQYTIRWSSSIEAGMQGGRQPGGSETITPRVTNYRWAMKNLPAMREEPYMTTTNDYIAKIDFELAGTKWPNEPYKAVANSWEKIDQELLNEDSFGAQLSRGSFLKEQLAPLVAQHPDPATRAAAVHDLIRRAVKHNGNNGVTSSGNIRRVYEQKSGSAADVNLLLIAALREAGLNANPVVLSTRTHGRMETNVPLMSRFNYVVAHVALPEGKELLVDATEELAPCGMLPYRCLNGVGRLVLPKAGESRWVELKPADRLVTYRQINLTVDEKGSLSGKVHQEHGGYLALNQREKLRKLGEKKYVEEIVTDHEGWSIPKYTFKERDNLHKPLMLDYEFATTGGETPVGTIYLNPLRYFGTDKNPFLHEDRRFPVDFGTALDETILLTISLPAGYVLEETPKGMSVELPEGGGRFLYNVQPGEGTIQIMSRMSLARPVYSAEEYAYLREFFTHVMTKQGEKLVLKKKA</sequence>
<feature type="chain" id="PRO_5046603962" evidence="1">
    <location>
        <begin position="26"/>
        <end position="682"/>
    </location>
</feature>